<accession>A0ABR4YH67</accession>
<comment type="caution">
    <text evidence="7">The sequence shown here is derived from an EMBL/GenBank/DDBJ whole genome shotgun (WGS) entry which is preliminary data.</text>
</comment>
<keyword evidence="3 5" id="KW-1133">Transmembrane helix</keyword>
<evidence type="ECO:0000313" key="8">
    <source>
        <dbReference type="Proteomes" id="UP000030889"/>
    </source>
</evidence>
<dbReference type="SUPFAM" id="SSF53300">
    <property type="entry name" value="vWA-like"/>
    <property type="match status" value="1"/>
</dbReference>
<dbReference type="Pfam" id="PF00092">
    <property type="entry name" value="VWA"/>
    <property type="match status" value="1"/>
</dbReference>
<proteinExistence type="predicted"/>
<evidence type="ECO:0000256" key="3">
    <source>
        <dbReference type="ARBA" id="ARBA00022989"/>
    </source>
</evidence>
<feature type="domain" description="VWFA" evidence="6">
    <location>
        <begin position="92"/>
        <end position="285"/>
    </location>
</feature>
<evidence type="ECO:0000256" key="2">
    <source>
        <dbReference type="ARBA" id="ARBA00022692"/>
    </source>
</evidence>
<reference evidence="7 8" key="1">
    <citation type="submission" date="2014-09" db="EMBL/GenBank/DDBJ databases">
        <title>Alistipes sp. 627, sp. nov., a novel member of the family Rikenellaceae isolated from human faeces.</title>
        <authorList>
            <person name="Shkoporov A.N."/>
            <person name="Chaplin A.V."/>
            <person name="Motuzova O.V."/>
            <person name="Kafarskaia L.I."/>
            <person name="Khokhlova E.V."/>
            <person name="Efimov B.A."/>
        </authorList>
    </citation>
    <scope>NUCLEOTIDE SEQUENCE [LARGE SCALE GENOMIC DNA]</scope>
    <source>
        <strain evidence="7 8">627</strain>
    </source>
</reference>
<evidence type="ECO:0000256" key="5">
    <source>
        <dbReference type="SAM" id="Phobius"/>
    </source>
</evidence>
<evidence type="ECO:0000256" key="1">
    <source>
        <dbReference type="ARBA" id="ARBA00022475"/>
    </source>
</evidence>
<dbReference type="InterPro" id="IPR033881">
    <property type="entry name" value="vWA_BatA_type"/>
</dbReference>
<evidence type="ECO:0000313" key="7">
    <source>
        <dbReference type="EMBL" id="KHE41114.1"/>
    </source>
</evidence>
<keyword evidence="8" id="KW-1185">Reference proteome</keyword>
<dbReference type="PANTHER" id="PTHR22550">
    <property type="entry name" value="SPORE GERMINATION PROTEIN"/>
    <property type="match status" value="1"/>
</dbReference>
<evidence type="ECO:0000256" key="4">
    <source>
        <dbReference type="ARBA" id="ARBA00023136"/>
    </source>
</evidence>
<organism evidence="7 8">
    <name type="scientific">Alistipes inops</name>
    <dbReference type="NCBI Taxonomy" id="1501391"/>
    <lineage>
        <taxon>Bacteria</taxon>
        <taxon>Pseudomonadati</taxon>
        <taxon>Bacteroidota</taxon>
        <taxon>Bacteroidia</taxon>
        <taxon>Bacteroidales</taxon>
        <taxon>Rikenellaceae</taxon>
        <taxon>Alistipes</taxon>
    </lineage>
</organism>
<dbReference type="Proteomes" id="UP000030889">
    <property type="component" value="Unassembled WGS sequence"/>
</dbReference>
<dbReference type="SMART" id="SM00327">
    <property type="entry name" value="VWA"/>
    <property type="match status" value="1"/>
</dbReference>
<keyword evidence="4 5" id="KW-0472">Membrane</keyword>
<gene>
    <name evidence="7" type="ORF">LG35_09105</name>
</gene>
<evidence type="ECO:0000259" key="6">
    <source>
        <dbReference type="PROSITE" id="PS50234"/>
    </source>
</evidence>
<dbReference type="EMBL" id="JRGF01000014">
    <property type="protein sequence ID" value="KHE41114.1"/>
    <property type="molecule type" value="Genomic_DNA"/>
</dbReference>
<dbReference type="CDD" id="cd01467">
    <property type="entry name" value="vWA_BatA_type"/>
    <property type="match status" value="1"/>
</dbReference>
<dbReference type="Pfam" id="PF07584">
    <property type="entry name" value="BatA"/>
    <property type="match status" value="1"/>
</dbReference>
<keyword evidence="2 5" id="KW-0812">Transmembrane</keyword>
<keyword evidence="1" id="KW-1003">Cell membrane</keyword>
<dbReference type="RefSeq" id="WP_022063291.1">
    <property type="nucleotide sequence ID" value="NZ_JRGF01000014.1"/>
</dbReference>
<dbReference type="InterPro" id="IPR024163">
    <property type="entry name" value="Aerotolerance_reg_N"/>
</dbReference>
<dbReference type="InterPro" id="IPR050768">
    <property type="entry name" value="UPF0353/GerABKA_families"/>
</dbReference>
<dbReference type="PANTHER" id="PTHR22550:SF5">
    <property type="entry name" value="LEUCINE ZIPPER PROTEIN 4"/>
    <property type="match status" value="1"/>
</dbReference>
<dbReference type="InterPro" id="IPR002035">
    <property type="entry name" value="VWF_A"/>
</dbReference>
<dbReference type="PROSITE" id="PS50234">
    <property type="entry name" value="VWFA"/>
    <property type="match status" value="1"/>
</dbReference>
<protein>
    <submittedName>
        <fullName evidence="7">Aerotolerance regulator BatA</fullName>
    </submittedName>
</protein>
<dbReference type="Gene3D" id="3.40.50.410">
    <property type="entry name" value="von Willebrand factor, type A domain"/>
    <property type="match status" value="1"/>
</dbReference>
<feature type="transmembrane region" description="Helical" evidence="5">
    <location>
        <begin position="308"/>
        <end position="326"/>
    </location>
</feature>
<sequence length="331" mass="36280">MKITQFANPELLWLLVLLLPMAALYVWRVRRGGSALRISSVVPLEGVSRGVRYWARHLPFVLRCTAVALLVVALARPQNSEKGSSTTTEGIDIVLAMDVSTSMLARDFEPDRITAAKDVAAKFVADRPNDRIGIVAFAGESFTQSPLTTDRSTLQTLLGQISTGMIEDGTAIGNGLATAVNRLRESDAKSKVVILLTDGVNNAGQVSPATAADIAASYGIRVYTIGVGTRGTAPYPVQDMWGMVRYVPMPVEIDEEILTDIASRTGGEYFRATDAGTLAEVYSRINEMEKSRVETSEYMTHTELAGRYMLWAFILLAAEFLVRFLWLRRLP</sequence>
<dbReference type="InterPro" id="IPR036465">
    <property type="entry name" value="vWFA_dom_sf"/>
</dbReference>
<feature type="transmembrane region" description="Helical" evidence="5">
    <location>
        <begin position="12"/>
        <end position="29"/>
    </location>
</feature>
<name>A0ABR4YH67_9BACT</name>